<evidence type="ECO:0000256" key="7">
    <source>
        <dbReference type="ARBA" id="ARBA00022692"/>
    </source>
</evidence>
<evidence type="ECO:0000256" key="20">
    <source>
        <dbReference type="SAM" id="SignalP"/>
    </source>
</evidence>
<evidence type="ECO:0000256" key="1">
    <source>
        <dbReference type="ARBA" id="ARBA00004162"/>
    </source>
</evidence>
<dbReference type="SUPFAM" id="SSF56112">
    <property type="entry name" value="Protein kinase-like (PK-like)"/>
    <property type="match status" value="1"/>
</dbReference>
<dbReference type="GO" id="GO:0005524">
    <property type="term" value="F:ATP binding"/>
    <property type="evidence" value="ECO:0007669"/>
    <property type="project" value="UniProtKB-UniRule"/>
</dbReference>
<accession>A0A9R0IVL3</accession>
<sequence>MTNFCLFLSSFIFITFFTSTNSTTNPSSCPIDFTYVNTFPWDTQECSKNSEQRSCCQTLRSLLGIGLSTYLKSSSNFLLPTPESSSSCLSVFKSKLSSIQMMNSSLVSSCLNSSDELLLNHPTDCAGIRNISDWDEKAGPTLELNSSCNGDMRSLTECNSCFDSGMKMNSELVSLAPNSSKCFYFTIFYAAGIVNKFGPEDFGSAVCILGLPLAAGHHGYDEQSSGKVSKKVVFKFVFGFLGGILGILVVIGLMHLCRVWDMRRKEREMHDSFVNSVRGQVTPNLGTVWYHVTELERATDGFSRRNFIGEGGYGVVYKGEFANGTVIAVKQITEDLNSMRDEEFCNEVDIISKIRHRNLLPLRGCCVASDNFKGKRRYLVYDYMPNGSLSDHLFNHQKKLTWPQRKNIVLDVAKGLAYLHYGVKPAVYHRDIKTTNILLDSEMRARVADFGLVKQSVEGQSHLTTRVAGTYGYLPPEYALYGQLTEKSDVYSFGIVILETMSGKKVLDTSNSSTPLITDFVWNLVKSQNVEAVFDEPIRNEGPKGIMERYVRVGLLCAHVMVAFRPTIAQALKMLEGDIDIPKLPERPLPLAHESFKSSLSSWHNGSISERSSKASSSSNTFANSLICPTIL</sequence>
<keyword evidence="9 18" id="KW-0547">Nucleotide-binding</keyword>
<feature type="binding site" evidence="18">
    <location>
        <position position="330"/>
    </location>
    <ligand>
        <name>ATP</name>
        <dbReference type="ChEBI" id="CHEBI:30616"/>
    </ligand>
</feature>
<evidence type="ECO:0000256" key="16">
    <source>
        <dbReference type="ARBA" id="ARBA00047899"/>
    </source>
</evidence>
<dbReference type="PANTHER" id="PTHR47989:SF62">
    <property type="entry name" value="OS05G0423500 PROTEIN"/>
    <property type="match status" value="1"/>
</dbReference>
<evidence type="ECO:0000256" key="2">
    <source>
        <dbReference type="ARBA" id="ARBA00004479"/>
    </source>
</evidence>
<dbReference type="FunFam" id="1.10.510.10:FF:000287">
    <property type="entry name" value="probable LRR receptor-like serine/threonine-protein kinase RKF3"/>
    <property type="match status" value="1"/>
</dbReference>
<dbReference type="GeneID" id="110795250"/>
<comment type="catalytic activity">
    <reaction evidence="17">
        <text>L-seryl-[protein] + ATP = O-phospho-L-seryl-[protein] + ADP + H(+)</text>
        <dbReference type="Rhea" id="RHEA:17989"/>
        <dbReference type="Rhea" id="RHEA-COMP:9863"/>
        <dbReference type="Rhea" id="RHEA-COMP:11604"/>
        <dbReference type="ChEBI" id="CHEBI:15378"/>
        <dbReference type="ChEBI" id="CHEBI:29999"/>
        <dbReference type="ChEBI" id="CHEBI:30616"/>
        <dbReference type="ChEBI" id="CHEBI:83421"/>
        <dbReference type="ChEBI" id="CHEBI:456216"/>
        <dbReference type="EC" id="2.7.11.1"/>
    </reaction>
</comment>
<dbReference type="Pfam" id="PF19160">
    <property type="entry name" value="SPARK"/>
    <property type="match status" value="1"/>
</dbReference>
<feature type="transmembrane region" description="Helical" evidence="19">
    <location>
        <begin position="232"/>
        <end position="257"/>
    </location>
</feature>
<protein>
    <recommendedName>
        <fullName evidence="3">non-specific serine/threonine protein kinase</fullName>
        <ecNumber evidence="3">2.7.11.1</ecNumber>
    </recommendedName>
</protein>
<dbReference type="InterPro" id="IPR017441">
    <property type="entry name" value="Protein_kinase_ATP_BS"/>
</dbReference>
<evidence type="ECO:0000256" key="5">
    <source>
        <dbReference type="ARBA" id="ARBA00022527"/>
    </source>
</evidence>
<dbReference type="Pfam" id="PF07714">
    <property type="entry name" value="PK_Tyr_Ser-Thr"/>
    <property type="match status" value="1"/>
</dbReference>
<dbReference type="PANTHER" id="PTHR47989">
    <property type="entry name" value="OS01G0750732 PROTEIN"/>
    <property type="match status" value="1"/>
</dbReference>
<dbReference type="InterPro" id="IPR008271">
    <property type="entry name" value="Ser/Thr_kinase_AS"/>
</dbReference>
<dbReference type="GO" id="GO:0005886">
    <property type="term" value="C:plasma membrane"/>
    <property type="evidence" value="ECO:0007669"/>
    <property type="project" value="UniProtKB-SubCell"/>
</dbReference>
<keyword evidence="11 18" id="KW-0067">ATP-binding</keyword>
<evidence type="ECO:0000256" key="17">
    <source>
        <dbReference type="ARBA" id="ARBA00048679"/>
    </source>
</evidence>
<keyword evidence="15" id="KW-0325">Glycoprotein</keyword>
<evidence type="ECO:0000256" key="13">
    <source>
        <dbReference type="ARBA" id="ARBA00023136"/>
    </source>
</evidence>
<dbReference type="GO" id="GO:0004674">
    <property type="term" value="F:protein serine/threonine kinase activity"/>
    <property type="evidence" value="ECO:0007669"/>
    <property type="project" value="UniProtKB-KW"/>
</dbReference>
<dbReference type="PROSITE" id="PS50011">
    <property type="entry name" value="PROTEIN_KINASE_DOM"/>
    <property type="match status" value="1"/>
</dbReference>
<evidence type="ECO:0000256" key="8">
    <source>
        <dbReference type="ARBA" id="ARBA00022729"/>
    </source>
</evidence>
<dbReference type="PROSITE" id="PS00107">
    <property type="entry name" value="PROTEIN_KINASE_ATP"/>
    <property type="match status" value="1"/>
</dbReference>
<organism evidence="22 23">
    <name type="scientific">Spinacia oleracea</name>
    <name type="common">Spinach</name>
    <dbReference type="NCBI Taxonomy" id="3562"/>
    <lineage>
        <taxon>Eukaryota</taxon>
        <taxon>Viridiplantae</taxon>
        <taxon>Streptophyta</taxon>
        <taxon>Embryophyta</taxon>
        <taxon>Tracheophyta</taxon>
        <taxon>Spermatophyta</taxon>
        <taxon>Magnoliopsida</taxon>
        <taxon>eudicotyledons</taxon>
        <taxon>Gunneridae</taxon>
        <taxon>Pentapetalae</taxon>
        <taxon>Caryophyllales</taxon>
        <taxon>Chenopodiaceae</taxon>
        <taxon>Chenopodioideae</taxon>
        <taxon>Anserineae</taxon>
        <taxon>Spinacia</taxon>
    </lineage>
</organism>
<dbReference type="Proteomes" id="UP000813463">
    <property type="component" value="Chromosome 6"/>
</dbReference>
<feature type="chain" id="PRO_5040485606" description="non-specific serine/threonine protein kinase" evidence="20">
    <location>
        <begin position="23"/>
        <end position="632"/>
    </location>
</feature>
<evidence type="ECO:0000256" key="4">
    <source>
        <dbReference type="ARBA" id="ARBA00022475"/>
    </source>
</evidence>
<keyword evidence="7 19" id="KW-0812">Transmembrane</keyword>
<evidence type="ECO:0000256" key="15">
    <source>
        <dbReference type="ARBA" id="ARBA00023180"/>
    </source>
</evidence>
<dbReference type="Gene3D" id="3.30.200.20">
    <property type="entry name" value="Phosphorylase Kinase, domain 1"/>
    <property type="match status" value="1"/>
</dbReference>
<evidence type="ECO:0000256" key="19">
    <source>
        <dbReference type="SAM" id="Phobius"/>
    </source>
</evidence>
<dbReference type="RefSeq" id="XP_021855947.1">
    <property type="nucleotide sequence ID" value="XM_022000255.2"/>
</dbReference>
<comment type="subcellular location">
    <subcellularLocation>
        <location evidence="1">Cell membrane</location>
        <topology evidence="1">Single-pass membrane protein</topology>
    </subcellularLocation>
    <subcellularLocation>
        <location evidence="2">Membrane</location>
        <topology evidence="2">Single-pass type I membrane protein</topology>
    </subcellularLocation>
</comment>
<evidence type="ECO:0000256" key="18">
    <source>
        <dbReference type="PROSITE-ProRule" id="PRU10141"/>
    </source>
</evidence>
<evidence type="ECO:0000256" key="10">
    <source>
        <dbReference type="ARBA" id="ARBA00022777"/>
    </source>
</evidence>
<dbReference type="FunFam" id="3.30.200.20:FF:000542">
    <property type="entry name" value="Receptor-like serine/threonine-protein kinase At4g25390"/>
    <property type="match status" value="1"/>
</dbReference>
<dbReference type="InterPro" id="IPR011009">
    <property type="entry name" value="Kinase-like_dom_sf"/>
</dbReference>
<dbReference type="KEGG" id="soe:110795250"/>
<evidence type="ECO:0000313" key="22">
    <source>
        <dbReference type="Proteomes" id="UP000813463"/>
    </source>
</evidence>
<dbReference type="Gene3D" id="1.10.510.10">
    <property type="entry name" value="Transferase(Phosphotransferase) domain 1"/>
    <property type="match status" value="1"/>
</dbReference>
<evidence type="ECO:0000313" key="23">
    <source>
        <dbReference type="RefSeq" id="XP_021855947.1"/>
    </source>
</evidence>
<keyword evidence="10" id="KW-0418">Kinase</keyword>
<dbReference type="InterPro" id="IPR000719">
    <property type="entry name" value="Prot_kinase_dom"/>
</dbReference>
<keyword evidence="14" id="KW-0675">Receptor</keyword>
<keyword evidence="13 19" id="KW-0472">Membrane</keyword>
<evidence type="ECO:0000256" key="14">
    <source>
        <dbReference type="ARBA" id="ARBA00023170"/>
    </source>
</evidence>
<dbReference type="PROSITE" id="PS00108">
    <property type="entry name" value="PROTEIN_KINASE_ST"/>
    <property type="match status" value="1"/>
</dbReference>
<keyword evidence="5" id="KW-0723">Serine/threonine-protein kinase</keyword>
<proteinExistence type="predicted"/>
<evidence type="ECO:0000256" key="6">
    <source>
        <dbReference type="ARBA" id="ARBA00022679"/>
    </source>
</evidence>
<dbReference type="EC" id="2.7.11.1" evidence="3"/>
<dbReference type="CDD" id="cd14066">
    <property type="entry name" value="STKc_IRAK"/>
    <property type="match status" value="1"/>
</dbReference>
<name>A0A9R0IVL3_SPIOL</name>
<dbReference type="OrthoDB" id="122279at2759"/>
<gene>
    <name evidence="23" type="primary">LOC110795250</name>
</gene>
<evidence type="ECO:0000256" key="9">
    <source>
        <dbReference type="ARBA" id="ARBA00022741"/>
    </source>
</evidence>
<reference evidence="23" key="2">
    <citation type="submission" date="2025-08" db="UniProtKB">
        <authorList>
            <consortium name="RefSeq"/>
        </authorList>
    </citation>
    <scope>IDENTIFICATION</scope>
    <source>
        <tissue evidence="23">Leaf</tissue>
    </source>
</reference>
<dbReference type="InterPro" id="IPR001245">
    <property type="entry name" value="Ser-Thr/Tyr_kinase_cat_dom"/>
</dbReference>
<evidence type="ECO:0000256" key="3">
    <source>
        <dbReference type="ARBA" id="ARBA00012513"/>
    </source>
</evidence>
<keyword evidence="4" id="KW-1003">Cell membrane</keyword>
<dbReference type="InterPro" id="IPR043891">
    <property type="entry name" value="SPARK"/>
</dbReference>
<dbReference type="SMART" id="SM00220">
    <property type="entry name" value="S_TKc"/>
    <property type="match status" value="1"/>
</dbReference>
<keyword evidence="8 20" id="KW-0732">Signal</keyword>
<evidence type="ECO:0000256" key="11">
    <source>
        <dbReference type="ARBA" id="ARBA00022840"/>
    </source>
</evidence>
<keyword evidence="22" id="KW-1185">Reference proteome</keyword>
<keyword evidence="6" id="KW-0808">Transferase</keyword>
<comment type="catalytic activity">
    <reaction evidence="16">
        <text>L-threonyl-[protein] + ATP = O-phospho-L-threonyl-[protein] + ADP + H(+)</text>
        <dbReference type="Rhea" id="RHEA:46608"/>
        <dbReference type="Rhea" id="RHEA-COMP:11060"/>
        <dbReference type="Rhea" id="RHEA-COMP:11605"/>
        <dbReference type="ChEBI" id="CHEBI:15378"/>
        <dbReference type="ChEBI" id="CHEBI:30013"/>
        <dbReference type="ChEBI" id="CHEBI:30616"/>
        <dbReference type="ChEBI" id="CHEBI:61977"/>
        <dbReference type="ChEBI" id="CHEBI:456216"/>
        <dbReference type="EC" id="2.7.11.1"/>
    </reaction>
</comment>
<evidence type="ECO:0000256" key="12">
    <source>
        <dbReference type="ARBA" id="ARBA00022989"/>
    </source>
</evidence>
<feature type="signal peptide" evidence="20">
    <location>
        <begin position="1"/>
        <end position="22"/>
    </location>
</feature>
<dbReference type="AlphaFoldDB" id="A0A9R0IVL3"/>
<evidence type="ECO:0000259" key="21">
    <source>
        <dbReference type="PROSITE" id="PS50011"/>
    </source>
</evidence>
<feature type="domain" description="Protein kinase" evidence="21">
    <location>
        <begin position="302"/>
        <end position="596"/>
    </location>
</feature>
<keyword evidence="12 19" id="KW-1133">Transmembrane helix</keyword>
<reference evidence="22" key="1">
    <citation type="journal article" date="2021" name="Nat. Commun.">
        <title>Genomic analyses provide insights into spinach domestication and the genetic basis of agronomic traits.</title>
        <authorList>
            <person name="Cai X."/>
            <person name="Sun X."/>
            <person name="Xu C."/>
            <person name="Sun H."/>
            <person name="Wang X."/>
            <person name="Ge C."/>
            <person name="Zhang Z."/>
            <person name="Wang Q."/>
            <person name="Fei Z."/>
            <person name="Jiao C."/>
            <person name="Wang Q."/>
        </authorList>
    </citation>
    <scope>NUCLEOTIDE SEQUENCE [LARGE SCALE GENOMIC DNA]</scope>
    <source>
        <strain evidence="22">cv. Varoflay</strain>
    </source>
</reference>